<evidence type="ECO:0000256" key="1">
    <source>
        <dbReference type="SAM" id="Phobius"/>
    </source>
</evidence>
<dbReference type="KEGG" id="vg:65053076"/>
<keyword evidence="1" id="KW-0812">Transmembrane</keyword>
<keyword evidence="1" id="KW-0472">Membrane</keyword>
<dbReference type="RefSeq" id="YP_010064622.1">
    <property type="nucleotide sequence ID" value="NC_054892.1"/>
</dbReference>
<organism evidence="2 3">
    <name type="scientific">Escherichia phage vB_EcoS_PHB17</name>
    <dbReference type="NCBI Taxonomy" id="2591407"/>
    <lineage>
        <taxon>Viruses</taxon>
        <taxon>Duplodnaviria</taxon>
        <taxon>Heunggongvirae</taxon>
        <taxon>Uroviricota</taxon>
        <taxon>Caudoviricetes</taxon>
        <taxon>Drexlerviridae</taxon>
        <taxon>Tempevirinae</taxon>
        <taxon>Baihuvirus</taxon>
        <taxon>Baihuvirus PHB17</taxon>
        <taxon>Changchunvirus PHB17</taxon>
    </lineage>
</organism>
<dbReference type="GeneID" id="65053076"/>
<keyword evidence="1" id="KW-1133">Transmembrane helix</keyword>
<evidence type="ECO:0000313" key="2">
    <source>
        <dbReference type="EMBL" id="QDH94256.1"/>
    </source>
</evidence>
<accession>A0A514DKS7</accession>
<name>A0A514DKS7_9CAUD</name>
<dbReference type="EMBL" id="MN090155">
    <property type="protein sequence ID" value="QDH94256.1"/>
    <property type="molecule type" value="Genomic_DNA"/>
</dbReference>
<sequence>MLFVFFCSSVFMNLRRRKFSSKNRHPASNKHTVNITIHMKIKSLFIYIYLFVFFCSQCFIFFWLVAVISIIVMVTLLVCVSIYRMRRKSVNKVNTKTTKPKSST</sequence>
<proteinExistence type="predicted"/>
<dbReference type="Proteomes" id="UP000315658">
    <property type="component" value="Segment"/>
</dbReference>
<evidence type="ECO:0000313" key="3">
    <source>
        <dbReference type="Proteomes" id="UP000315658"/>
    </source>
</evidence>
<keyword evidence="3" id="KW-1185">Reference proteome</keyword>
<feature type="transmembrane region" description="Helical" evidence="1">
    <location>
        <begin position="46"/>
        <end position="79"/>
    </location>
</feature>
<reference evidence="2 3" key="1">
    <citation type="submission" date="2019-06" db="EMBL/GenBank/DDBJ databases">
        <title>Complete genome sequence of the virus isoalte vB_EcoS_PHB17 infecting Shiga toxin-producing Escherichia.</title>
        <authorList>
            <person name="Chen Y."/>
            <person name="Qian P."/>
            <person name="Song J."/>
            <person name="Li X."/>
        </authorList>
    </citation>
    <scope>NUCLEOTIDE SEQUENCE [LARGE SCALE GENOMIC DNA]</scope>
</reference>
<protein>
    <submittedName>
        <fullName evidence="2">Uncharacterized protein</fullName>
    </submittedName>
</protein>